<proteinExistence type="predicted"/>
<evidence type="ECO:0000313" key="1">
    <source>
        <dbReference type="EMBL" id="MDO2409419.1"/>
    </source>
</evidence>
<dbReference type="Proteomes" id="UP001171111">
    <property type="component" value="Unassembled WGS sequence"/>
</dbReference>
<keyword evidence="2" id="KW-1185">Reference proteome</keyword>
<organism evidence="1 2">
    <name type="scientific">Campylobacter magnus</name>
    <dbReference type="NCBI Taxonomy" id="3026462"/>
    <lineage>
        <taxon>Bacteria</taxon>
        <taxon>Pseudomonadati</taxon>
        <taxon>Campylobacterota</taxon>
        <taxon>Epsilonproteobacteria</taxon>
        <taxon>Campylobacterales</taxon>
        <taxon>Campylobacteraceae</taxon>
        <taxon>Campylobacter</taxon>
    </lineage>
</organism>
<name>A0ABT8T8A1_9BACT</name>
<dbReference type="Pfam" id="PF10387">
    <property type="entry name" value="DUF2442"/>
    <property type="match status" value="1"/>
</dbReference>
<dbReference type="InterPro" id="IPR018841">
    <property type="entry name" value="DUF2442"/>
</dbReference>
<dbReference type="RefSeq" id="WP_302244294.1">
    <property type="nucleotide sequence ID" value="NZ_JAULJQ010000005.1"/>
</dbReference>
<comment type="caution">
    <text evidence="1">The sequence shown here is derived from an EMBL/GenBank/DDBJ whole genome shotgun (WGS) entry which is preliminary data.</text>
</comment>
<protein>
    <submittedName>
        <fullName evidence="1">DUF2442 domain-containing protein</fullName>
    </submittedName>
</protein>
<evidence type="ECO:0000313" key="2">
    <source>
        <dbReference type="Proteomes" id="UP001171111"/>
    </source>
</evidence>
<dbReference type="EMBL" id="JAULJQ010000005">
    <property type="protein sequence ID" value="MDO2409419.1"/>
    <property type="molecule type" value="Genomic_DNA"/>
</dbReference>
<reference evidence="1 2" key="1">
    <citation type="submission" date="2023-06" db="EMBL/GenBank/DDBJ databases">
        <title>Campylobacter magnum sp. nov., isolated from cecal contents of domestic pigs (Sus scrofa domesticus).</title>
        <authorList>
            <person name="Papic B."/>
            <person name="Gruntar I."/>
        </authorList>
    </citation>
    <scope>NUCLEOTIDE SEQUENCE [LARGE SCALE GENOMIC DNA]</scope>
    <source>
        <strain evidence="2">34484-21</strain>
    </source>
</reference>
<accession>A0ABT8T8A1</accession>
<sequence>MIKGKKVEFSNNMLNVTLEDGRIICTPISWYKELQNATLKELNNYHFICANTGIEWESLDCQISIISMFAQDCEHFSA</sequence>
<gene>
    <name evidence="1" type="ORF">Q2362_04810</name>
</gene>
<dbReference type="Gene3D" id="3.30.2020.40">
    <property type="entry name" value="Uncharacterised protein PF10387, DUF2442"/>
    <property type="match status" value="1"/>
</dbReference>